<comment type="caution">
    <text evidence="7">The sequence shown here is derived from an EMBL/GenBank/DDBJ whole genome shotgun (WGS) entry which is preliminary data.</text>
</comment>
<evidence type="ECO:0000313" key="8">
    <source>
        <dbReference type="Proteomes" id="UP000266340"/>
    </source>
</evidence>
<keyword evidence="2 5" id="KW-0500">Molybdenum</keyword>
<dbReference type="InterPro" id="IPR050682">
    <property type="entry name" value="ModA/WtpA"/>
</dbReference>
<dbReference type="RefSeq" id="WP_119150199.1">
    <property type="nucleotide sequence ID" value="NZ_JBHSOV010000054.1"/>
</dbReference>
<protein>
    <submittedName>
        <fullName evidence="7">Molybdate ABC transporter substrate-binding protein</fullName>
    </submittedName>
</protein>
<proteinExistence type="inferred from homology"/>
<dbReference type="NCBIfam" id="TIGR01256">
    <property type="entry name" value="modA"/>
    <property type="match status" value="1"/>
</dbReference>
<dbReference type="GO" id="GO:0046872">
    <property type="term" value="F:metal ion binding"/>
    <property type="evidence" value="ECO:0007669"/>
    <property type="project" value="UniProtKB-KW"/>
</dbReference>
<name>A0A398CI84_9BACL</name>
<feature type="binding site" evidence="5">
    <location>
        <position position="41"/>
    </location>
    <ligand>
        <name>molybdate</name>
        <dbReference type="ChEBI" id="CHEBI:36264"/>
    </ligand>
</feature>
<dbReference type="GO" id="GO:0015689">
    <property type="term" value="P:molybdate ion transport"/>
    <property type="evidence" value="ECO:0007669"/>
    <property type="project" value="InterPro"/>
</dbReference>
<dbReference type="PIRSF" id="PIRSF004846">
    <property type="entry name" value="ModA"/>
    <property type="match status" value="1"/>
</dbReference>
<dbReference type="Pfam" id="PF13531">
    <property type="entry name" value="SBP_bac_11"/>
    <property type="match status" value="1"/>
</dbReference>
<dbReference type="GO" id="GO:0030973">
    <property type="term" value="F:molybdate ion binding"/>
    <property type="evidence" value="ECO:0007669"/>
    <property type="project" value="TreeGrafter"/>
</dbReference>
<keyword evidence="4 6" id="KW-0732">Signal</keyword>
<dbReference type="Proteomes" id="UP000266340">
    <property type="component" value="Unassembled WGS sequence"/>
</dbReference>
<feature type="binding site" evidence="5">
    <location>
        <position position="194"/>
    </location>
    <ligand>
        <name>molybdate</name>
        <dbReference type="ChEBI" id="CHEBI:36264"/>
    </ligand>
</feature>
<keyword evidence="8" id="KW-1185">Reference proteome</keyword>
<feature type="binding site" evidence="5">
    <location>
        <position position="69"/>
    </location>
    <ligand>
        <name>molybdate</name>
        <dbReference type="ChEBI" id="CHEBI:36264"/>
    </ligand>
</feature>
<dbReference type="Gene3D" id="3.40.190.10">
    <property type="entry name" value="Periplasmic binding protein-like II"/>
    <property type="match status" value="2"/>
</dbReference>
<evidence type="ECO:0000256" key="4">
    <source>
        <dbReference type="ARBA" id="ARBA00022729"/>
    </source>
</evidence>
<evidence type="ECO:0000256" key="2">
    <source>
        <dbReference type="ARBA" id="ARBA00022505"/>
    </source>
</evidence>
<evidence type="ECO:0000256" key="6">
    <source>
        <dbReference type="SAM" id="SignalP"/>
    </source>
</evidence>
<dbReference type="FunFam" id="3.40.190.10:FF:000035">
    <property type="entry name" value="Molybdate ABC transporter substrate-binding protein"/>
    <property type="match status" value="1"/>
</dbReference>
<evidence type="ECO:0000313" key="7">
    <source>
        <dbReference type="EMBL" id="RIE02160.1"/>
    </source>
</evidence>
<dbReference type="PANTHER" id="PTHR30632:SF0">
    <property type="entry name" value="SULFATE-BINDING PROTEIN"/>
    <property type="match status" value="1"/>
</dbReference>
<dbReference type="InterPro" id="IPR041879">
    <property type="entry name" value="YvgL-like_PBP2"/>
</dbReference>
<dbReference type="OrthoDB" id="9785015at2"/>
<dbReference type="SUPFAM" id="SSF53850">
    <property type="entry name" value="Periplasmic binding protein-like II"/>
    <property type="match status" value="1"/>
</dbReference>
<feature type="binding site" evidence="5">
    <location>
        <position position="149"/>
    </location>
    <ligand>
        <name>molybdate</name>
        <dbReference type="ChEBI" id="CHEBI:36264"/>
    </ligand>
</feature>
<evidence type="ECO:0000256" key="1">
    <source>
        <dbReference type="ARBA" id="ARBA00009175"/>
    </source>
</evidence>
<comment type="similarity">
    <text evidence="1">Belongs to the bacterial solute-binding protein ModA family.</text>
</comment>
<dbReference type="InterPro" id="IPR005950">
    <property type="entry name" value="ModA"/>
</dbReference>
<dbReference type="CDD" id="cd13537">
    <property type="entry name" value="PBP2_YvgL_like"/>
    <property type="match status" value="1"/>
</dbReference>
<dbReference type="AlphaFoldDB" id="A0A398CI84"/>
<keyword evidence="3 5" id="KW-0479">Metal-binding</keyword>
<organism evidence="7 8">
    <name type="scientific">Cohnella faecalis</name>
    <dbReference type="NCBI Taxonomy" id="2315694"/>
    <lineage>
        <taxon>Bacteria</taxon>
        <taxon>Bacillati</taxon>
        <taxon>Bacillota</taxon>
        <taxon>Bacilli</taxon>
        <taxon>Bacillales</taxon>
        <taxon>Paenibacillaceae</taxon>
        <taxon>Cohnella</taxon>
    </lineage>
</organism>
<dbReference type="EMBL" id="QXJM01000039">
    <property type="protein sequence ID" value="RIE02160.1"/>
    <property type="molecule type" value="Genomic_DNA"/>
</dbReference>
<feature type="chain" id="PRO_5017436300" evidence="6">
    <location>
        <begin position="29"/>
        <end position="258"/>
    </location>
</feature>
<evidence type="ECO:0000256" key="3">
    <source>
        <dbReference type="ARBA" id="ARBA00022723"/>
    </source>
</evidence>
<reference evidence="7 8" key="1">
    <citation type="submission" date="2018-09" db="EMBL/GenBank/DDBJ databases">
        <title>Cohnella cavernae sp. nov., isolated from a karst cave.</title>
        <authorList>
            <person name="Zhu H."/>
        </authorList>
    </citation>
    <scope>NUCLEOTIDE SEQUENCE [LARGE SCALE GENOMIC DNA]</scope>
    <source>
        <strain evidence="7 8">K2E09-144</strain>
    </source>
</reference>
<dbReference type="PANTHER" id="PTHR30632">
    <property type="entry name" value="MOLYBDATE-BINDING PERIPLASMIC PROTEIN"/>
    <property type="match status" value="1"/>
</dbReference>
<sequence length="258" mass="28522">MIKKWRSSALVLLAAAIVAFQPVYSAKAATKTEIVISAAASLKDSLEVIAADYEKLHPDVELLFNYGASGTLQKQIEQGAPADLFLSAGQKQVDALKDKKLVDKSTTLLKNELVLVVPADSKLKFNTVKLLTDKKVKKIAIGQPESVPAGQYAKETLQTREVWDTLSDKYVFAKDVRQVLTYVETGNVEAGFVYKTDALTSSKVRIALRIWDSAHTPILYPAAVLSEAEHPKEANEFYDYLQKQAAQKVFVKYGFTSY</sequence>
<dbReference type="GO" id="GO:1901359">
    <property type="term" value="F:tungstate binding"/>
    <property type="evidence" value="ECO:0007669"/>
    <property type="project" value="UniProtKB-ARBA"/>
</dbReference>
<feature type="binding site" evidence="5">
    <location>
        <position position="176"/>
    </location>
    <ligand>
        <name>molybdate</name>
        <dbReference type="ChEBI" id="CHEBI:36264"/>
    </ligand>
</feature>
<accession>A0A398CI84</accession>
<evidence type="ECO:0000256" key="5">
    <source>
        <dbReference type="PIRSR" id="PIRSR004846-1"/>
    </source>
</evidence>
<feature type="signal peptide" evidence="6">
    <location>
        <begin position="1"/>
        <end position="28"/>
    </location>
</feature>
<gene>
    <name evidence="7" type="primary">modA</name>
    <name evidence="7" type="ORF">D3H35_15540</name>
</gene>